<gene>
    <name evidence="1" type="ORF">DHETER_LOCUS3925</name>
</gene>
<name>A0ACA9LC91_9GLOM</name>
<organism evidence="1 2">
    <name type="scientific">Dentiscutata heterogama</name>
    <dbReference type="NCBI Taxonomy" id="1316150"/>
    <lineage>
        <taxon>Eukaryota</taxon>
        <taxon>Fungi</taxon>
        <taxon>Fungi incertae sedis</taxon>
        <taxon>Mucoromycota</taxon>
        <taxon>Glomeromycotina</taxon>
        <taxon>Glomeromycetes</taxon>
        <taxon>Diversisporales</taxon>
        <taxon>Gigasporaceae</taxon>
        <taxon>Dentiscutata</taxon>
    </lineage>
</organism>
<reference evidence="1" key="1">
    <citation type="submission" date="2021-06" db="EMBL/GenBank/DDBJ databases">
        <authorList>
            <person name="Kallberg Y."/>
            <person name="Tangrot J."/>
            <person name="Rosling A."/>
        </authorList>
    </citation>
    <scope>NUCLEOTIDE SEQUENCE</scope>
    <source>
        <strain evidence="1">IL203A</strain>
    </source>
</reference>
<proteinExistence type="predicted"/>
<dbReference type="EMBL" id="CAJVPU010003652">
    <property type="protein sequence ID" value="CAG8521214.1"/>
    <property type="molecule type" value="Genomic_DNA"/>
</dbReference>
<evidence type="ECO:0000313" key="2">
    <source>
        <dbReference type="Proteomes" id="UP000789702"/>
    </source>
</evidence>
<keyword evidence="2" id="KW-1185">Reference proteome</keyword>
<sequence>MPPSSKGKRKVRNQNRNDEGRYCNPKKVLHTSVILTDQENLKDEFGELYNSDREGALDKNNSQLEKIKQGSYIKGKTPKLTYYDKYVPNGIFTKAAISIKKITSFFNNIEIQVTNLQPNKLDKALSNSESETDSYIYKINKRAKNLKKQLEQNHGTLTVKEYNYKRAIFEYLSLLSNNNGRGKIKASLEVVQKVFIDGDV</sequence>
<protein>
    <submittedName>
        <fullName evidence="1">15229_t:CDS:1</fullName>
    </submittedName>
</protein>
<dbReference type="Proteomes" id="UP000789702">
    <property type="component" value="Unassembled WGS sequence"/>
</dbReference>
<comment type="caution">
    <text evidence="1">The sequence shown here is derived from an EMBL/GenBank/DDBJ whole genome shotgun (WGS) entry which is preliminary data.</text>
</comment>
<evidence type="ECO:0000313" key="1">
    <source>
        <dbReference type="EMBL" id="CAG8521214.1"/>
    </source>
</evidence>
<accession>A0ACA9LC91</accession>